<reference evidence="2" key="1">
    <citation type="journal article" date="2019" name="Sci. Rep.">
        <title>Draft genome of Tanacetum cinerariifolium, the natural source of mosquito coil.</title>
        <authorList>
            <person name="Yamashiro T."/>
            <person name="Shiraishi A."/>
            <person name="Satake H."/>
            <person name="Nakayama K."/>
        </authorList>
    </citation>
    <scope>NUCLEOTIDE SEQUENCE</scope>
</reference>
<dbReference type="AlphaFoldDB" id="A0A699WUY4"/>
<protein>
    <submittedName>
        <fullName evidence="2">Uncharacterized protein</fullName>
    </submittedName>
</protein>
<name>A0A699WUY4_TANCI</name>
<evidence type="ECO:0000313" key="2">
    <source>
        <dbReference type="EMBL" id="GFD48611.1"/>
    </source>
</evidence>
<feature type="non-terminal residue" evidence="2">
    <location>
        <position position="1"/>
    </location>
</feature>
<accession>A0A699WUY4</accession>
<comment type="caution">
    <text evidence="2">The sequence shown here is derived from an EMBL/GenBank/DDBJ whole genome shotgun (WGS) entry which is preliminary data.</text>
</comment>
<proteinExistence type="predicted"/>
<gene>
    <name evidence="2" type="ORF">Tci_920580</name>
</gene>
<organism evidence="2">
    <name type="scientific">Tanacetum cinerariifolium</name>
    <name type="common">Dalmatian daisy</name>
    <name type="synonym">Chrysanthemum cinerariifolium</name>
    <dbReference type="NCBI Taxonomy" id="118510"/>
    <lineage>
        <taxon>Eukaryota</taxon>
        <taxon>Viridiplantae</taxon>
        <taxon>Streptophyta</taxon>
        <taxon>Embryophyta</taxon>
        <taxon>Tracheophyta</taxon>
        <taxon>Spermatophyta</taxon>
        <taxon>Magnoliopsida</taxon>
        <taxon>eudicotyledons</taxon>
        <taxon>Gunneridae</taxon>
        <taxon>Pentapetalae</taxon>
        <taxon>asterids</taxon>
        <taxon>campanulids</taxon>
        <taxon>Asterales</taxon>
        <taxon>Asteraceae</taxon>
        <taxon>Asteroideae</taxon>
        <taxon>Anthemideae</taxon>
        <taxon>Anthemidinae</taxon>
        <taxon>Tanacetum</taxon>
    </lineage>
</organism>
<feature type="region of interest" description="Disordered" evidence="1">
    <location>
        <begin position="1"/>
        <end position="42"/>
    </location>
</feature>
<sequence length="97" mass="10233">TAAGRGPGHDRRLAVRRGTGRTGNQAGGRRSGRGDLSAARLSHHAAAFQREPADRHLVDAAQPSFVRDLQGRPGRTVVGADLRLHPSSAGFHAAGRR</sequence>
<evidence type="ECO:0000256" key="1">
    <source>
        <dbReference type="SAM" id="MobiDB-lite"/>
    </source>
</evidence>
<dbReference type="EMBL" id="BKCJ011726387">
    <property type="protein sequence ID" value="GFD48611.1"/>
    <property type="molecule type" value="Genomic_DNA"/>
</dbReference>